<dbReference type="InterPro" id="IPR036869">
    <property type="entry name" value="J_dom_sf"/>
</dbReference>
<dbReference type="PANTHER" id="PTHR44144">
    <property type="entry name" value="DNAJ HOMOLOG SUBFAMILY C MEMBER 9"/>
    <property type="match status" value="1"/>
</dbReference>
<feature type="compositionally biased region" description="Acidic residues" evidence="1">
    <location>
        <begin position="92"/>
        <end position="101"/>
    </location>
</feature>
<accession>A0ABD3RX10</accession>
<dbReference type="SUPFAM" id="SSF46565">
    <property type="entry name" value="Chaperone J-domain"/>
    <property type="match status" value="1"/>
</dbReference>
<feature type="compositionally biased region" description="Basic and acidic residues" evidence="1">
    <location>
        <begin position="272"/>
        <end position="286"/>
    </location>
</feature>
<dbReference type="Proteomes" id="UP001530377">
    <property type="component" value="Unassembled WGS sequence"/>
</dbReference>
<protein>
    <recommendedName>
        <fullName evidence="2">J domain-containing protein</fullName>
    </recommendedName>
</protein>
<dbReference type="EMBL" id="JALLPB020000135">
    <property type="protein sequence ID" value="KAL3816727.1"/>
    <property type="molecule type" value="Genomic_DNA"/>
</dbReference>
<dbReference type="InterPro" id="IPR018253">
    <property type="entry name" value="DnaJ_domain_CS"/>
</dbReference>
<proteinExistence type="predicted"/>
<dbReference type="PROSITE" id="PS00636">
    <property type="entry name" value="DNAJ_1"/>
    <property type="match status" value="1"/>
</dbReference>
<reference evidence="3 4" key="1">
    <citation type="submission" date="2024-10" db="EMBL/GenBank/DDBJ databases">
        <title>Updated reference genomes for cyclostephanoid diatoms.</title>
        <authorList>
            <person name="Roberts W.R."/>
            <person name="Alverson A.J."/>
        </authorList>
    </citation>
    <scope>NUCLEOTIDE SEQUENCE [LARGE SCALE GENOMIC DNA]</scope>
    <source>
        <strain evidence="3 4">AJA228-03</strain>
    </source>
</reference>
<dbReference type="PANTHER" id="PTHR44144:SF1">
    <property type="entry name" value="DNAJ HOMOLOG SUBFAMILY C MEMBER 9"/>
    <property type="match status" value="1"/>
</dbReference>
<feature type="region of interest" description="Disordered" evidence="1">
    <location>
        <begin position="87"/>
        <end position="107"/>
    </location>
</feature>
<feature type="domain" description="J" evidence="2">
    <location>
        <begin position="17"/>
        <end position="88"/>
    </location>
</feature>
<name>A0ABD3RX10_9STRA</name>
<dbReference type="AlphaFoldDB" id="A0ABD3RX10"/>
<dbReference type="Gene3D" id="1.10.287.110">
    <property type="entry name" value="DnaJ domain"/>
    <property type="match status" value="1"/>
</dbReference>
<dbReference type="InterPro" id="IPR056453">
    <property type="entry name" value="HTH_DNAJC9"/>
</dbReference>
<dbReference type="InterPro" id="IPR001623">
    <property type="entry name" value="DnaJ_domain"/>
</dbReference>
<evidence type="ECO:0000313" key="3">
    <source>
        <dbReference type="EMBL" id="KAL3816727.1"/>
    </source>
</evidence>
<dbReference type="CDD" id="cd06257">
    <property type="entry name" value="DnaJ"/>
    <property type="match status" value="1"/>
</dbReference>
<comment type="caution">
    <text evidence="3">The sequence shown here is derived from an EMBL/GenBank/DDBJ whole genome shotgun (WGS) entry which is preliminary data.</text>
</comment>
<gene>
    <name evidence="3" type="ORF">ACHAXA_002213</name>
</gene>
<keyword evidence="4" id="KW-1185">Reference proteome</keyword>
<evidence type="ECO:0000313" key="4">
    <source>
        <dbReference type="Proteomes" id="UP001530377"/>
    </source>
</evidence>
<dbReference type="InterPro" id="IPR052594">
    <property type="entry name" value="J_domain-containing_protein"/>
</dbReference>
<sequence length="385" mass="42063">MSAATIISDAYGEGACLYETVLCVSRDATPSQLRRAYYNRCLKYHPDKLPPDLPEREVEDAKSKFRAVSVAYSILSNDDGRREYDATGELRDYDDDDDDDSSSNRKDGVDSWREYFESIFPRFTASDIDAFEVGYKRSDEEERDVLREYVRFRGDARRILECVMLSSEADVARWVEDYIRPAIGRGEVEDYTTTIDRTMGGGADDRSRKGAARRKGGKRKGGTDDGVGGRRATRGGGRGGTNGAIEGMDDDDDDDDGSDTPVAKVVVGGGGKKKEDDRISSKRIDKSSSSSSKKKTKKASSADDDDDLVALIRGNASARGKREGFDALMAGLEERYGGGRGGRGGGKGGDKKKGRGVAASAIDDVMDDDEFAKVQAKIMKNRGMR</sequence>
<dbReference type="Pfam" id="PF00226">
    <property type="entry name" value="DnaJ"/>
    <property type="match status" value="1"/>
</dbReference>
<dbReference type="PROSITE" id="PS50076">
    <property type="entry name" value="DNAJ_2"/>
    <property type="match status" value="1"/>
</dbReference>
<feature type="compositionally biased region" description="Gly residues" evidence="1">
    <location>
        <begin position="338"/>
        <end position="347"/>
    </location>
</feature>
<dbReference type="SMART" id="SM00271">
    <property type="entry name" value="DnaJ"/>
    <property type="match status" value="1"/>
</dbReference>
<evidence type="ECO:0000259" key="2">
    <source>
        <dbReference type="PROSITE" id="PS50076"/>
    </source>
</evidence>
<feature type="region of interest" description="Disordered" evidence="1">
    <location>
        <begin position="194"/>
        <end position="307"/>
    </location>
</feature>
<feature type="compositionally biased region" description="Acidic residues" evidence="1">
    <location>
        <begin position="247"/>
        <end position="258"/>
    </location>
</feature>
<dbReference type="PRINTS" id="PR00625">
    <property type="entry name" value="JDOMAIN"/>
</dbReference>
<dbReference type="Pfam" id="PF23302">
    <property type="entry name" value="HTH_DNAJC9"/>
    <property type="match status" value="1"/>
</dbReference>
<organism evidence="3 4">
    <name type="scientific">Cyclostephanos tholiformis</name>
    <dbReference type="NCBI Taxonomy" id="382380"/>
    <lineage>
        <taxon>Eukaryota</taxon>
        <taxon>Sar</taxon>
        <taxon>Stramenopiles</taxon>
        <taxon>Ochrophyta</taxon>
        <taxon>Bacillariophyta</taxon>
        <taxon>Coscinodiscophyceae</taxon>
        <taxon>Thalassiosirophycidae</taxon>
        <taxon>Stephanodiscales</taxon>
        <taxon>Stephanodiscaceae</taxon>
        <taxon>Cyclostephanos</taxon>
    </lineage>
</organism>
<feature type="compositionally biased region" description="Basic residues" evidence="1">
    <location>
        <begin position="209"/>
        <end position="220"/>
    </location>
</feature>
<feature type="region of interest" description="Disordered" evidence="1">
    <location>
        <begin position="334"/>
        <end position="355"/>
    </location>
</feature>
<evidence type="ECO:0000256" key="1">
    <source>
        <dbReference type="SAM" id="MobiDB-lite"/>
    </source>
</evidence>